<name>A0AAW1P8G9_9CHLO</name>
<feature type="region of interest" description="Disordered" evidence="1">
    <location>
        <begin position="250"/>
        <end position="276"/>
    </location>
</feature>
<dbReference type="AlphaFoldDB" id="A0AAW1P8G9"/>
<evidence type="ECO:0000256" key="1">
    <source>
        <dbReference type="SAM" id="MobiDB-lite"/>
    </source>
</evidence>
<keyword evidence="3" id="KW-1185">Reference proteome</keyword>
<feature type="compositionally biased region" description="Low complexity" evidence="1">
    <location>
        <begin position="250"/>
        <end position="262"/>
    </location>
</feature>
<sequence>MSLGAATTPVESHLYDSLVAAQLQALQAQEAVEAVEVRADEQSRRFKDDLNAARLQHAGASRTCLAEMRMAIQATEEEHKGPRLELDRQREDLCTQQAECQRQRLELAKQWQDVRAKQAEYREQRLGLDRQWQDLRTQQNWFHQVKAYHEAFDALLDVDQEVTRLRSQLQEEHLEHGLTRNEVAGLQQQVRQLEQGLAIAGASAPPKTPATVAPGPQSPGEEPVMPDVDGDADADVAMDDAGAEELAGADPALGAAPSDPSAAGGGDPDEGHGGNLAAGIVSALSQESVPWSMEGLVHLSFARGAPKLCEQLEPLGFAKPKLKVKAANMLMTAVRAACDEILPVDVGGTKVKELRLHLQGGVHTLYNIDSKGAESRSVKAQWVGAYA</sequence>
<accession>A0AAW1P8G9</accession>
<evidence type="ECO:0000313" key="2">
    <source>
        <dbReference type="EMBL" id="KAK9805157.1"/>
    </source>
</evidence>
<organism evidence="2 3">
    <name type="scientific">[Myrmecia] bisecta</name>
    <dbReference type="NCBI Taxonomy" id="41462"/>
    <lineage>
        <taxon>Eukaryota</taxon>
        <taxon>Viridiplantae</taxon>
        <taxon>Chlorophyta</taxon>
        <taxon>core chlorophytes</taxon>
        <taxon>Trebouxiophyceae</taxon>
        <taxon>Trebouxiales</taxon>
        <taxon>Trebouxiaceae</taxon>
        <taxon>Myrmecia</taxon>
    </lineage>
</organism>
<proteinExistence type="predicted"/>
<comment type="caution">
    <text evidence="2">The sequence shown here is derived from an EMBL/GenBank/DDBJ whole genome shotgun (WGS) entry which is preliminary data.</text>
</comment>
<protein>
    <submittedName>
        <fullName evidence="2">Uncharacterized protein</fullName>
    </submittedName>
</protein>
<reference evidence="2 3" key="1">
    <citation type="journal article" date="2024" name="Nat. Commun.">
        <title>Phylogenomics reveals the evolutionary origins of lichenization in chlorophyte algae.</title>
        <authorList>
            <person name="Puginier C."/>
            <person name="Libourel C."/>
            <person name="Otte J."/>
            <person name="Skaloud P."/>
            <person name="Haon M."/>
            <person name="Grisel S."/>
            <person name="Petersen M."/>
            <person name="Berrin J.G."/>
            <person name="Delaux P.M."/>
            <person name="Dal Grande F."/>
            <person name="Keller J."/>
        </authorList>
    </citation>
    <scope>NUCLEOTIDE SEQUENCE [LARGE SCALE GENOMIC DNA]</scope>
    <source>
        <strain evidence="2 3">SAG 2043</strain>
    </source>
</reference>
<dbReference type="Proteomes" id="UP001489004">
    <property type="component" value="Unassembled WGS sequence"/>
</dbReference>
<evidence type="ECO:0000313" key="3">
    <source>
        <dbReference type="Proteomes" id="UP001489004"/>
    </source>
</evidence>
<gene>
    <name evidence="2" type="ORF">WJX72_002646</name>
</gene>
<feature type="region of interest" description="Disordered" evidence="1">
    <location>
        <begin position="202"/>
        <end position="234"/>
    </location>
</feature>
<dbReference type="EMBL" id="JALJOR010000016">
    <property type="protein sequence ID" value="KAK9805157.1"/>
    <property type="molecule type" value="Genomic_DNA"/>
</dbReference>